<evidence type="ECO:0000256" key="5">
    <source>
        <dbReference type="ARBA" id="ARBA00023157"/>
    </source>
</evidence>
<dbReference type="GO" id="GO:0009827">
    <property type="term" value="P:plant-type cell wall modification"/>
    <property type="evidence" value="ECO:0000318"/>
    <property type="project" value="GO_Central"/>
</dbReference>
<gene>
    <name evidence="9" type="ORF">MANES_14G034700v8</name>
</gene>
<sequence length="213" mass="23234">METKSTSPCSGSSSLQFCTFLLIISLLLLSKVQESSAAAIATTRTSRTAYINFLKTACNSTTYPKLCYVSLSPYASTIKTNDLKLCNTALNITLKVARNTYKLFKTMSRQKALSKTEVGVIKDCQEEVGDSIDELKQALKALKILNANDKNVEFQIADIKTWVSAALTDENTCTDGFDGLKIGSALKKQISKIISNFASFTSNALALINKLDQ</sequence>
<evidence type="ECO:0000256" key="2">
    <source>
        <dbReference type="ARBA" id="ARBA00022523"/>
    </source>
</evidence>
<organism evidence="9 10">
    <name type="scientific">Manihot esculenta</name>
    <name type="common">Cassava</name>
    <name type="synonym">Jatropha manihot</name>
    <dbReference type="NCBI Taxonomy" id="3983"/>
    <lineage>
        <taxon>Eukaryota</taxon>
        <taxon>Viridiplantae</taxon>
        <taxon>Streptophyta</taxon>
        <taxon>Embryophyta</taxon>
        <taxon>Tracheophyta</taxon>
        <taxon>Spermatophyta</taxon>
        <taxon>Magnoliopsida</taxon>
        <taxon>eudicotyledons</taxon>
        <taxon>Gunneridae</taxon>
        <taxon>Pentapetalae</taxon>
        <taxon>rosids</taxon>
        <taxon>fabids</taxon>
        <taxon>Malpighiales</taxon>
        <taxon>Euphorbiaceae</taxon>
        <taxon>Crotonoideae</taxon>
        <taxon>Manihoteae</taxon>
        <taxon>Manihot</taxon>
    </lineage>
</organism>
<comment type="subcellular location">
    <subcellularLocation>
        <location evidence="1">Secreted</location>
        <location evidence="1">Extracellular space</location>
        <location evidence="1">Apoplast</location>
    </subcellularLocation>
</comment>
<dbReference type="GO" id="GO:0048046">
    <property type="term" value="C:apoplast"/>
    <property type="evidence" value="ECO:0007669"/>
    <property type="project" value="UniProtKB-SubCell"/>
</dbReference>
<evidence type="ECO:0000313" key="10">
    <source>
        <dbReference type="Proteomes" id="UP000091857"/>
    </source>
</evidence>
<dbReference type="SMART" id="SM00856">
    <property type="entry name" value="PMEI"/>
    <property type="match status" value="1"/>
</dbReference>
<evidence type="ECO:0000256" key="4">
    <source>
        <dbReference type="ARBA" id="ARBA00022729"/>
    </source>
</evidence>
<proteinExistence type="inferred from homology"/>
<protein>
    <recommendedName>
        <fullName evidence="8">Pectinesterase inhibitor domain-containing protein</fullName>
    </recommendedName>
</protein>
<evidence type="ECO:0000256" key="6">
    <source>
        <dbReference type="ARBA" id="ARBA00038471"/>
    </source>
</evidence>
<evidence type="ECO:0000256" key="3">
    <source>
        <dbReference type="ARBA" id="ARBA00022525"/>
    </source>
</evidence>
<dbReference type="FunFam" id="1.20.140.40:FF:000006">
    <property type="entry name" value="Pectinesterase inhibitor 3"/>
    <property type="match status" value="1"/>
</dbReference>
<dbReference type="Gramene" id="Manes.14G034700.3.v8.1">
    <property type="protein sequence ID" value="Manes.14G034700.3.v8.1.CDS.1"/>
    <property type="gene ID" value="Manes.14G034700.v8.1"/>
</dbReference>
<feature type="domain" description="Pectinesterase inhibitor" evidence="8">
    <location>
        <begin position="49"/>
        <end position="207"/>
    </location>
</feature>
<evidence type="ECO:0000256" key="7">
    <source>
        <dbReference type="SAM" id="SignalP"/>
    </source>
</evidence>
<dbReference type="Proteomes" id="UP000091857">
    <property type="component" value="Chromosome 14"/>
</dbReference>
<dbReference type="EMBL" id="CM004400">
    <property type="protein sequence ID" value="OAY30489.1"/>
    <property type="molecule type" value="Genomic_DNA"/>
</dbReference>
<evidence type="ECO:0000259" key="8">
    <source>
        <dbReference type="SMART" id="SM00856"/>
    </source>
</evidence>
<dbReference type="GO" id="GO:0009505">
    <property type="term" value="C:plant-type cell wall"/>
    <property type="evidence" value="ECO:0000318"/>
    <property type="project" value="GO_Central"/>
</dbReference>
<dbReference type="CDD" id="cd15798">
    <property type="entry name" value="PMEI-like_3"/>
    <property type="match status" value="1"/>
</dbReference>
<keyword evidence="3" id="KW-0964">Secreted</keyword>
<evidence type="ECO:0000313" key="9">
    <source>
        <dbReference type="EMBL" id="OAY30489.1"/>
    </source>
</evidence>
<dbReference type="OMA" id="SCMANIT"/>
<dbReference type="InterPro" id="IPR051955">
    <property type="entry name" value="PME_Inhibitor"/>
</dbReference>
<feature type="chain" id="PRO_5012361352" description="Pectinesterase inhibitor domain-containing protein" evidence="7">
    <location>
        <begin position="38"/>
        <end position="213"/>
    </location>
</feature>
<dbReference type="InterPro" id="IPR006501">
    <property type="entry name" value="Pectinesterase_inhib_dom"/>
</dbReference>
<keyword evidence="5" id="KW-1015">Disulfide bond</keyword>
<evidence type="ECO:0000256" key="1">
    <source>
        <dbReference type="ARBA" id="ARBA00004271"/>
    </source>
</evidence>
<name>A0A2C9UI55_MANES</name>
<dbReference type="PANTHER" id="PTHR31080:SF15">
    <property type="entry name" value="INVERTASE"/>
    <property type="match status" value="1"/>
</dbReference>
<comment type="caution">
    <text evidence="9">The sequence shown here is derived from an EMBL/GenBank/DDBJ whole genome shotgun (WGS) entry which is preliminary data.</text>
</comment>
<dbReference type="InterPro" id="IPR035513">
    <property type="entry name" value="Invertase/methylesterase_inhib"/>
</dbReference>
<accession>A0A2C9UI55</accession>
<reference evidence="10" key="1">
    <citation type="journal article" date="2016" name="Nat. Biotechnol.">
        <title>Sequencing wild and cultivated cassava and related species reveals extensive interspecific hybridization and genetic diversity.</title>
        <authorList>
            <person name="Bredeson J.V."/>
            <person name="Lyons J.B."/>
            <person name="Prochnik S.E."/>
            <person name="Wu G.A."/>
            <person name="Ha C.M."/>
            <person name="Edsinger-Gonzales E."/>
            <person name="Grimwood J."/>
            <person name="Schmutz J."/>
            <person name="Rabbi I.Y."/>
            <person name="Egesi C."/>
            <person name="Nauluvula P."/>
            <person name="Lebot V."/>
            <person name="Ndunguru J."/>
            <person name="Mkamilo G."/>
            <person name="Bart R.S."/>
            <person name="Setter T.L."/>
            <person name="Gleadow R.M."/>
            <person name="Kulakow P."/>
            <person name="Ferguson M.E."/>
            <person name="Rounsley S."/>
            <person name="Rokhsar D.S."/>
        </authorList>
    </citation>
    <scope>NUCLEOTIDE SEQUENCE [LARGE SCALE GENOMIC DNA]</scope>
    <source>
        <strain evidence="10">cv. AM560-2</strain>
    </source>
</reference>
<dbReference type="STRING" id="3983.A0A2C9UI55"/>
<dbReference type="Pfam" id="PF04043">
    <property type="entry name" value="PMEI"/>
    <property type="match status" value="1"/>
</dbReference>
<dbReference type="PANTHER" id="PTHR31080">
    <property type="entry name" value="PECTINESTERASE INHIBITOR-LIKE"/>
    <property type="match status" value="1"/>
</dbReference>
<dbReference type="AlphaFoldDB" id="A0A2C9UI55"/>
<dbReference type="Gene3D" id="1.20.140.40">
    <property type="entry name" value="Invertase/pectin methylesterase inhibitor family protein"/>
    <property type="match status" value="1"/>
</dbReference>
<dbReference type="GO" id="GO:0004857">
    <property type="term" value="F:enzyme inhibitor activity"/>
    <property type="evidence" value="ECO:0000318"/>
    <property type="project" value="GO_Central"/>
</dbReference>
<dbReference type="SUPFAM" id="SSF101148">
    <property type="entry name" value="Plant invertase/pectin methylesterase inhibitor"/>
    <property type="match status" value="1"/>
</dbReference>
<keyword evidence="4 7" id="KW-0732">Signal</keyword>
<comment type="similarity">
    <text evidence="6">Belongs to the PMEI family.</text>
</comment>
<keyword evidence="10" id="KW-1185">Reference proteome</keyword>
<keyword evidence="2" id="KW-0052">Apoplast</keyword>
<dbReference type="NCBIfam" id="TIGR01614">
    <property type="entry name" value="PME_inhib"/>
    <property type="match status" value="1"/>
</dbReference>
<feature type="signal peptide" evidence="7">
    <location>
        <begin position="1"/>
        <end position="37"/>
    </location>
</feature>